<evidence type="ECO:0000313" key="2">
    <source>
        <dbReference type="EMBL" id="SFI25821.1"/>
    </source>
</evidence>
<dbReference type="Proteomes" id="UP000199377">
    <property type="component" value="Unassembled WGS sequence"/>
</dbReference>
<sequence length="165" mass="16484">MTDDFFPEDVMELAAEVLDRARAKGVMIVTAESCTGGLIFGALTAVAGSSTVAERAFVTYSNAAKTEVLGVPRAVLKEHGAVSDATAAAMAAGALEKSRAQLAVAVTGIAGPGASGPKPEGMVSFAVADAAGARAHTEQFGALGRGAVRAATVRHALGMLKEALG</sequence>
<evidence type="ECO:0000259" key="1">
    <source>
        <dbReference type="Pfam" id="PF02464"/>
    </source>
</evidence>
<proteinExistence type="predicted"/>
<dbReference type="Gene3D" id="3.90.950.20">
    <property type="entry name" value="CinA-like"/>
    <property type="match status" value="1"/>
</dbReference>
<dbReference type="EMBL" id="FOQH01000005">
    <property type="protein sequence ID" value="SFI25821.1"/>
    <property type="molecule type" value="Genomic_DNA"/>
</dbReference>
<keyword evidence="3" id="KW-1185">Reference proteome</keyword>
<evidence type="ECO:0000313" key="3">
    <source>
        <dbReference type="Proteomes" id="UP000199377"/>
    </source>
</evidence>
<dbReference type="InterPro" id="IPR008136">
    <property type="entry name" value="CinA_C"/>
</dbReference>
<feature type="domain" description="CinA C-terminal" evidence="1">
    <location>
        <begin position="12"/>
        <end position="163"/>
    </location>
</feature>
<gene>
    <name evidence="2" type="ORF">SAMN05216258_105293</name>
</gene>
<dbReference type="AlphaFoldDB" id="A0A1I3GR47"/>
<dbReference type="RefSeq" id="WP_245779138.1">
    <property type="nucleotide sequence ID" value="NZ_FOQH01000005.1"/>
</dbReference>
<accession>A0A1I3GR47</accession>
<protein>
    <submittedName>
        <fullName evidence="2">Nicotinamide-nucleotide amidase</fullName>
    </submittedName>
</protein>
<dbReference type="Pfam" id="PF02464">
    <property type="entry name" value="CinA"/>
    <property type="match status" value="1"/>
</dbReference>
<dbReference type="STRING" id="1114924.SAMN05216258_105293"/>
<dbReference type="InterPro" id="IPR036653">
    <property type="entry name" value="CinA-like_C"/>
</dbReference>
<dbReference type="SUPFAM" id="SSF142433">
    <property type="entry name" value="CinA-like"/>
    <property type="match status" value="1"/>
</dbReference>
<organism evidence="2 3">
    <name type="scientific">Albimonas pacifica</name>
    <dbReference type="NCBI Taxonomy" id="1114924"/>
    <lineage>
        <taxon>Bacteria</taxon>
        <taxon>Pseudomonadati</taxon>
        <taxon>Pseudomonadota</taxon>
        <taxon>Alphaproteobacteria</taxon>
        <taxon>Rhodobacterales</taxon>
        <taxon>Paracoccaceae</taxon>
        <taxon>Albimonas</taxon>
    </lineage>
</organism>
<reference evidence="2 3" key="1">
    <citation type="submission" date="2016-10" db="EMBL/GenBank/DDBJ databases">
        <authorList>
            <person name="de Groot N.N."/>
        </authorList>
    </citation>
    <scope>NUCLEOTIDE SEQUENCE [LARGE SCALE GENOMIC DNA]</scope>
    <source>
        <strain evidence="2 3">CGMCC 1.11030</strain>
    </source>
</reference>
<dbReference type="NCBIfam" id="TIGR00199">
    <property type="entry name" value="PncC_domain"/>
    <property type="match status" value="1"/>
</dbReference>
<name>A0A1I3GR47_9RHOB</name>